<evidence type="ECO:0000256" key="2">
    <source>
        <dbReference type="ARBA" id="ARBA00005543"/>
    </source>
</evidence>
<keyword evidence="5" id="KW-0496">Mitochondrion</keyword>
<accession>A0A1L9N5W8</accession>
<feature type="domain" description="Aminoglycoside phosphotransferase" evidence="7">
    <location>
        <begin position="125"/>
        <end position="373"/>
    </location>
</feature>
<organism evidence="8 9">
    <name type="scientific">Aspergillus tubingensis (strain CBS 134.48)</name>
    <dbReference type="NCBI Taxonomy" id="767770"/>
    <lineage>
        <taxon>Eukaryota</taxon>
        <taxon>Fungi</taxon>
        <taxon>Dikarya</taxon>
        <taxon>Ascomycota</taxon>
        <taxon>Pezizomycotina</taxon>
        <taxon>Eurotiomycetes</taxon>
        <taxon>Eurotiomycetidae</taxon>
        <taxon>Eurotiales</taxon>
        <taxon>Aspergillaceae</taxon>
        <taxon>Aspergillus</taxon>
        <taxon>Aspergillus subgen. Circumdati</taxon>
    </lineage>
</organism>
<reference evidence="9" key="1">
    <citation type="journal article" date="2017" name="Genome Biol.">
        <title>Comparative genomics reveals high biological diversity and specific adaptations in the industrially and medically important fungal genus Aspergillus.</title>
        <authorList>
            <person name="de Vries R.P."/>
            <person name="Riley R."/>
            <person name="Wiebenga A."/>
            <person name="Aguilar-Osorio G."/>
            <person name="Amillis S."/>
            <person name="Uchima C.A."/>
            <person name="Anderluh G."/>
            <person name="Asadollahi M."/>
            <person name="Askin M."/>
            <person name="Barry K."/>
            <person name="Battaglia E."/>
            <person name="Bayram O."/>
            <person name="Benocci T."/>
            <person name="Braus-Stromeyer S.A."/>
            <person name="Caldana C."/>
            <person name="Canovas D."/>
            <person name="Cerqueira G.C."/>
            <person name="Chen F."/>
            <person name="Chen W."/>
            <person name="Choi C."/>
            <person name="Clum A."/>
            <person name="Dos Santos R.A."/>
            <person name="Damasio A.R."/>
            <person name="Diallinas G."/>
            <person name="Emri T."/>
            <person name="Fekete E."/>
            <person name="Flipphi M."/>
            <person name="Freyberg S."/>
            <person name="Gallo A."/>
            <person name="Gournas C."/>
            <person name="Habgood R."/>
            <person name="Hainaut M."/>
            <person name="Harispe M.L."/>
            <person name="Henrissat B."/>
            <person name="Hilden K.S."/>
            <person name="Hope R."/>
            <person name="Hossain A."/>
            <person name="Karabika E."/>
            <person name="Karaffa L."/>
            <person name="Karanyi Z."/>
            <person name="Krasevec N."/>
            <person name="Kuo A."/>
            <person name="Kusch H."/>
            <person name="LaButti K."/>
            <person name="Lagendijk E.L."/>
            <person name="Lapidus A."/>
            <person name="Levasseur A."/>
            <person name="Lindquist E."/>
            <person name="Lipzen A."/>
            <person name="Logrieco A.F."/>
            <person name="MacCabe A."/>
            <person name="Maekelae M.R."/>
            <person name="Malavazi I."/>
            <person name="Melin P."/>
            <person name="Meyer V."/>
            <person name="Mielnichuk N."/>
            <person name="Miskei M."/>
            <person name="Molnar A.P."/>
            <person name="Mule G."/>
            <person name="Ngan C.Y."/>
            <person name="Orejas M."/>
            <person name="Orosz E."/>
            <person name="Ouedraogo J.P."/>
            <person name="Overkamp K.M."/>
            <person name="Park H.-S."/>
            <person name="Perrone G."/>
            <person name="Piumi F."/>
            <person name="Punt P.J."/>
            <person name="Ram A.F."/>
            <person name="Ramon A."/>
            <person name="Rauscher S."/>
            <person name="Record E."/>
            <person name="Riano-Pachon D.M."/>
            <person name="Robert V."/>
            <person name="Roehrig J."/>
            <person name="Ruller R."/>
            <person name="Salamov A."/>
            <person name="Salih N.S."/>
            <person name="Samson R.A."/>
            <person name="Sandor E."/>
            <person name="Sanguinetti M."/>
            <person name="Schuetze T."/>
            <person name="Sepcic K."/>
            <person name="Shelest E."/>
            <person name="Sherlock G."/>
            <person name="Sophianopoulou V."/>
            <person name="Squina F.M."/>
            <person name="Sun H."/>
            <person name="Susca A."/>
            <person name="Todd R.B."/>
            <person name="Tsang A."/>
            <person name="Unkles S.E."/>
            <person name="van de Wiele N."/>
            <person name="van Rossen-Uffink D."/>
            <person name="Oliveira J.V."/>
            <person name="Vesth T.C."/>
            <person name="Visser J."/>
            <person name="Yu J.-H."/>
            <person name="Zhou M."/>
            <person name="Andersen M.R."/>
            <person name="Archer D.B."/>
            <person name="Baker S.E."/>
            <person name="Benoit I."/>
            <person name="Brakhage A.A."/>
            <person name="Braus G.H."/>
            <person name="Fischer R."/>
            <person name="Frisvad J.C."/>
            <person name="Goldman G.H."/>
            <person name="Houbraken J."/>
            <person name="Oakley B."/>
            <person name="Pocsi I."/>
            <person name="Scazzocchio C."/>
            <person name="Seiboth B."/>
            <person name="vanKuyk P.A."/>
            <person name="Wortman J."/>
            <person name="Dyer P.S."/>
            <person name="Grigoriev I.V."/>
        </authorList>
    </citation>
    <scope>NUCLEOTIDE SEQUENCE [LARGE SCALE GENOMIC DNA]</scope>
    <source>
        <strain evidence="9">CBS 134.48</strain>
    </source>
</reference>
<dbReference type="InterPro" id="IPR002575">
    <property type="entry name" value="Aminoglycoside_PTrfase"/>
</dbReference>
<evidence type="ECO:0000313" key="8">
    <source>
        <dbReference type="EMBL" id="OJI84747.1"/>
    </source>
</evidence>
<keyword evidence="9" id="KW-1185">Reference proteome</keyword>
<dbReference type="OMA" id="KMNEYLF"/>
<dbReference type="PANTHER" id="PTHR36091:SF1">
    <property type="entry name" value="ALTERED INHERITANCE OF MITOCHONDRIA PROTEIN 9, MITOCHONDRIAL"/>
    <property type="match status" value="1"/>
</dbReference>
<protein>
    <recommendedName>
        <fullName evidence="3">Altered inheritance of mitochondria protein 9, mitochondrial</fullName>
    </recommendedName>
    <alternativeName>
        <fullName evidence="6">Found in mitochondrial proteome protein 29</fullName>
    </alternativeName>
</protein>
<dbReference type="PANTHER" id="PTHR36091">
    <property type="entry name" value="ALTERED INHERITANCE OF MITOCHONDRIA PROTEIN 9, MITOCHONDRIAL"/>
    <property type="match status" value="1"/>
</dbReference>
<evidence type="ECO:0000256" key="3">
    <source>
        <dbReference type="ARBA" id="ARBA00016197"/>
    </source>
</evidence>
<evidence type="ECO:0000256" key="1">
    <source>
        <dbReference type="ARBA" id="ARBA00004173"/>
    </source>
</evidence>
<dbReference type="InterPro" id="IPR051035">
    <property type="entry name" value="Mito_inheritance_9"/>
</dbReference>
<dbReference type="EMBL" id="KV878198">
    <property type="protein sequence ID" value="OJI84747.1"/>
    <property type="molecule type" value="Genomic_DNA"/>
</dbReference>
<dbReference type="InterPro" id="IPR011009">
    <property type="entry name" value="Kinase-like_dom_sf"/>
</dbReference>
<dbReference type="AlphaFoldDB" id="A0A1L9N5W8"/>
<sequence>MCLPLLSFRIHQASRASSKRIQNGLAPVNYVEATIKLSSVISAKWHQLGLCCSIQFVHQSHFSDRSASRRKNDEEDFFRYTSGRWLVDEKHQLEQRYVRFNIDNLCSQAASLFSSETRCMRIAKLEGNFSKAFLLTMDDGNEVIAKIPCPNVGPPVLTTESEVATLKFLRSHISTPVPEVYHWSSEPTNPVGAEYILIEKTRGVPLAEKWNTLNTIQRYRFIDKILEMETALQRLQLPAYGGLFLQESLSSSYPRYPLSSGLDPNNQFCIGTSLLKFALSAPRRELARVVAKGDDVHTDLNRFGNNQSIEEYSDLLQKMQLILPALSQHPLVQESAASTVWHTDLHLGNIFVCPDDPTTIEGIIDWQSAEAAPLFIQARFPEFLRPPKGYRSGTNVPKLPENFDELGPDEKESAKEEHILAIQSKYYEISCRAHNKPVFNAMALDRCLWEPFTRCQLPSNGSLVPLRNSLIRIAEDWELLGLSDSSPFQFNEEELKRHDEQVQFYEDSLSLWDLVKEQLGTDNSGWIHSEDWESVNKMNKYLYNMFIDTMSEEISAEEAAKRWPFLPKDA</sequence>
<evidence type="ECO:0000256" key="4">
    <source>
        <dbReference type="ARBA" id="ARBA00022946"/>
    </source>
</evidence>
<dbReference type="Proteomes" id="UP000184304">
    <property type="component" value="Unassembled WGS sequence"/>
</dbReference>
<name>A0A1L9N5W8_ASPTC</name>
<proteinExistence type="inferred from homology"/>
<evidence type="ECO:0000256" key="5">
    <source>
        <dbReference type="ARBA" id="ARBA00023128"/>
    </source>
</evidence>
<dbReference type="OrthoDB" id="2831558at2759"/>
<dbReference type="Gene3D" id="3.90.1200.10">
    <property type="match status" value="1"/>
</dbReference>
<gene>
    <name evidence="8" type="ORF">ASPTUDRAFT_54483</name>
</gene>
<evidence type="ECO:0000313" key="9">
    <source>
        <dbReference type="Proteomes" id="UP000184304"/>
    </source>
</evidence>
<comment type="subcellular location">
    <subcellularLocation>
        <location evidence="1">Mitochondrion</location>
    </subcellularLocation>
</comment>
<keyword evidence="4" id="KW-0809">Transit peptide</keyword>
<evidence type="ECO:0000259" key="7">
    <source>
        <dbReference type="Pfam" id="PF01636"/>
    </source>
</evidence>
<comment type="similarity">
    <text evidence="2">Belongs to the AIM9 family.</text>
</comment>
<dbReference type="SUPFAM" id="SSF56112">
    <property type="entry name" value="Protein kinase-like (PK-like)"/>
    <property type="match status" value="1"/>
</dbReference>
<dbReference type="VEuPathDB" id="FungiDB:ASPTUDRAFT_54483"/>
<dbReference type="GO" id="GO:0005739">
    <property type="term" value="C:mitochondrion"/>
    <property type="evidence" value="ECO:0007669"/>
    <property type="project" value="UniProtKB-SubCell"/>
</dbReference>
<dbReference type="Pfam" id="PF01636">
    <property type="entry name" value="APH"/>
    <property type="match status" value="1"/>
</dbReference>
<evidence type="ECO:0000256" key="6">
    <source>
        <dbReference type="ARBA" id="ARBA00031849"/>
    </source>
</evidence>